<dbReference type="GO" id="GO:0003676">
    <property type="term" value="F:nucleic acid binding"/>
    <property type="evidence" value="ECO:0007669"/>
    <property type="project" value="InterPro"/>
</dbReference>
<comment type="caution">
    <text evidence="3">The sequence shown here is derived from an EMBL/GenBank/DDBJ whole genome shotgun (WGS) entry which is preliminary data.</text>
</comment>
<dbReference type="InterPro" id="IPR040341">
    <property type="entry name" value="GPATCH3"/>
</dbReference>
<evidence type="ECO:0000259" key="2">
    <source>
        <dbReference type="PROSITE" id="PS50174"/>
    </source>
</evidence>
<proteinExistence type="predicted"/>
<gene>
    <name evidence="3" type="ORF">DEA37_0012554</name>
</gene>
<dbReference type="EMBL" id="QNGE01003000">
    <property type="protein sequence ID" value="KAA3674657.1"/>
    <property type="molecule type" value="Genomic_DNA"/>
</dbReference>
<feature type="domain" description="G-patch" evidence="2">
    <location>
        <begin position="405"/>
        <end position="455"/>
    </location>
</feature>
<dbReference type="PROSITE" id="PS50174">
    <property type="entry name" value="G_PATCH"/>
    <property type="match status" value="1"/>
</dbReference>
<protein>
    <recommendedName>
        <fullName evidence="2">G-patch domain-containing protein</fullName>
    </recommendedName>
</protein>
<dbReference type="GO" id="GO:0032480">
    <property type="term" value="P:negative regulation of type I interferon production"/>
    <property type="evidence" value="ECO:0007669"/>
    <property type="project" value="InterPro"/>
</dbReference>
<dbReference type="AlphaFoldDB" id="A0A5J4NGJ5"/>
<dbReference type="Proteomes" id="UP000324629">
    <property type="component" value="Unassembled WGS sequence"/>
</dbReference>
<dbReference type="InterPro" id="IPR000467">
    <property type="entry name" value="G_patch_dom"/>
</dbReference>
<dbReference type="GO" id="GO:0045893">
    <property type="term" value="P:positive regulation of DNA-templated transcription"/>
    <property type="evidence" value="ECO:0007669"/>
    <property type="project" value="TreeGrafter"/>
</dbReference>
<evidence type="ECO:0000256" key="1">
    <source>
        <dbReference type="SAM" id="MobiDB-lite"/>
    </source>
</evidence>
<dbReference type="PANTHER" id="PTHR14390:SF2">
    <property type="entry name" value="G PATCH DOMAIN-CONTAINING PROTEIN 3"/>
    <property type="match status" value="1"/>
</dbReference>
<dbReference type="PANTHER" id="PTHR14390">
    <property type="entry name" value="G PATCH DOMAIN CONTAINING PROTEIN 3"/>
    <property type="match status" value="1"/>
</dbReference>
<organism evidence="3 4">
    <name type="scientific">Paragonimus westermani</name>
    <dbReference type="NCBI Taxonomy" id="34504"/>
    <lineage>
        <taxon>Eukaryota</taxon>
        <taxon>Metazoa</taxon>
        <taxon>Spiralia</taxon>
        <taxon>Lophotrochozoa</taxon>
        <taxon>Platyhelminthes</taxon>
        <taxon>Trematoda</taxon>
        <taxon>Digenea</taxon>
        <taxon>Plagiorchiida</taxon>
        <taxon>Troglotremata</taxon>
        <taxon>Troglotrematidae</taxon>
        <taxon>Paragonimus</taxon>
    </lineage>
</organism>
<accession>A0A5J4NGJ5</accession>
<reference evidence="3 4" key="1">
    <citation type="journal article" date="2019" name="Gigascience">
        <title>Whole-genome sequence of the oriental lung fluke Paragonimus westermani.</title>
        <authorList>
            <person name="Oey H."/>
            <person name="Zakrzewski M."/>
            <person name="Narain K."/>
            <person name="Devi K.R."/>
            <person name="Agatsuma T."/>
            <person name="Nawaratna S."/>
            <person name="Gobert G.N."/>
            <person name="Jones M.K."/>
            <person name="Ragan M.A."/>
            <person name="McManus D.P."/>
            <person name="Krause L."/>
        </authorList>
    </citation>
    <scope>NUCLEOTIDE SEQUENCE [LARGE SCALE GENOMIC DNA]</scope>
    <source>
        <strain evidence="3 4">IND2009</strain>
    </source>
</reference>
<evidence type="ECO:0000313" key="4">
    <source>
        <dbReference type="Proteomes" id="UP000324629"/>
    </source>
</evidence>
<dbReference type="GO" id="GO:0039536">
    <property type="term" value="P:negative regulation of RIG-I signaling pathway"/>
    <property type="evidence" value="ECO:0007669"/>
    <property type="project" value="InterPro"/>
</dbReference>
<name>A0A5J4NGJ5_9TREM</name>
<feature type="region of interest" description="Disordered" evidence="1">
    <location>
        <begin position="243"/>
        <end position="275"/>
    </location>
</feature>
<evidence type="ECO:0000313" key="3">
    <source>
        <dbReference type="EMBL" id="KAA3674657.1"/>
    </source>
</evidence>
<sequence>MDTSDRNLSYIYLCGIPRSYRACHLRNFFSQYVESSSFFCFHFRHRPELHVSTVDQSVACRDLISCLRFKNRDKSQFCGFLIISAQAVPDFLKRYDRTHWLSVDDNENEAPLSEQCSLYQISFDQRQAELKELLRLIEFKPPSWMPQGNVGTYTAHFFTLIKNCQLDCSIISKLKLTFSVAGRRRLYGAVPYTYDTNPSHELCADACAMLPEVPRSRGGANILNSDEYAEFLESRKVVIEPSLPKLTTSNSASDADDDRTEDEEGEEEPDEPVEEWERFEALHDDPYKLERGDKCSLKYEDKIELVWEKGGSGLVFHTDERIWRKLDPLRKEEPFDEPASFDWDVDMEPYETPTDLSVGPTPTGHWGSARDGTDLVHIQRVNENIDLPPDTACDSDTIYRRETSGKGYGLSIMKKMGWRPGMRLGSTRSCGLLSPIDIDGSLPPRVRTGLGFYGPRQPAHSVMCSKPSRTVYIRSVFDSPACVAARSGLGISPSLLRRDDSSSIMKYRSPLLTQTDFKVPVSNDNVSMVSRNHTVILTPHASFSKEGIEFVSGGLLHPPYSKTLAAVSYKC</sequence>
<feature type="compositionally biased region" description="Acidic residues" evidence="1">
    <location>
        <begin position="254"/>
        <end position="274"/>
    </location>
</feature>
<keyword evidence="4" id="KW-1185">Reference proteome</keyword>